<evidence type="ECO:0000256" key="1">
    <source>
        <dbReference type="SAM" id="MobiDB-lite"/>
    </source>
</evidence>
<proteinExistence type="predicted"/>
<gene>
    <name evidence="2" type="ORF">AB1Y20_021505</name>
</gene>
<dbReference type="EMBL" id="JBGBPQ010000007">
    <property type="protein sequence ID" value="KAL1521854.1"/>
    <property type="molecule type" value="Genomic_DNA"/>
</dbReference>
<accession>A0AB34JK09</accession>
<sequence length="76" mass="8422">MRRTPLGRTGAAWQRARRPPPQPPLDERVPVESRWLAQGAAAAPGQPWRFQRSPPVSALAGFKSRLAVAGWRRRGA</sequence>
<evidence type="ECO:0000313" key="2">
    <source>
        <dbReference type="EMBL" id="KAL1521854.1"/>
    </source>
</evidence>
<protein>
    <submittedName>
        <fullName evidence="2">Uncharacterized protein</fullName>
    </submittedName>
</protein>
<keyword evidence="3" id="KW-1185">Reference proteome</keyword>
<evidence type="ECO:0000313" key="3">
    <source>
        <dbReference type="Proteomes" id="UP001515480"/>
    </source>
</evidence>
<organism evidence="2 3">
    <name type="scientific">Prymnesium parvum</name>
    <name type="common">Toxic golden alga</name>
    <dbReference type="NCBI Taxonomy" id="97485"/>
    <lineage>
        <taxon>Eukaryota</taxon>
        <taxon>Haptista</taxon>
        <taxon>Haptophyta</taxon>
        <taxon>Prymnesiophyceae</taxon>
        <taxon>Prymnesiales</taxon>
        <taxon>Prymnesiaceae</taxon>
        <taxon>Prymnesium</taxon>
    </lineage>
</organism>
<name>A0AB34JK09_PRYPA</name>
<feature type="region of interest" description="Disordered" evidence="1">
    <location>
        <begin position="1"/>
        <end position="27"/>
    </location>
</feature>
<comment type="caution">
    <text evidence="2">The sequence shown here is derived from an EMBL/GenBank/DDBJ whole genome shotgun (WGS) entry which is preliminary data.</text>
</comment>
<dbReference type="Proteomes" id="UP001515480">
    <property type="component" value="Unassembled WGS sequence"/>
</dbReference>
<reference evidence="2 3" key="1">
    <citation type="journal article" date="2024" name="Science">
        <title>Giant polyketide synthase enzymes in the biosynthesis of giant marine polyether toxins.</title>
        <authorList>
            <person name="Fallon T.R."/>
            <person name="Shende V.V."/>
            <person name="Wierzbicki I.H."/>
            <person name="Pendleton A.L."/>
            <person name="Watervoot N.F."/>
            <person name="Auber R.P."/>
            <person name="Gonzalez D.J."/>
            <person name="Wisecaver J.H."/>
            <person name="Moore B.S."/>
        </authorList>
    </citation>
    <scope>NUCLEOTIDE SEQUENCE [LARGE SCALE GENOMIC DNA]</scope>
    <source>
        <strain evidence="2 3">12B1</strain>
    </source>
</reference>
<dbReference type="AlphaFoldDB" id="A0AB34JK09"/>